<dbReference type="Gene3D" id="6.20.20.10">
    <property type="match status" value="1"/>
</dbReference>
<keyword evidence="2" id="KW-1185">Reference proteome</keyword>
<organism evidence="1 2">
    <name type="scientific">Actinacidiphila epipremni</name>
    <dbReference type="NCBI Taxonomy" id="2053013"/>
    <lineage>
        <taxon>Bacteria</taxon>
        <taxon>Bacillati</taxon>
        <taxon>Actinomycetota</taxon>
        <taxon>Actinomycetes</taxon>
        <taxon>Kitasatosporales</taxon>
        <taxon>Streptomycetaceae</taxon>
        <taxon>Actinacidiphila</taxon>
    </lineage>
</organism>
<evidence type="ECO:0000313" key="1">
    <source>
        <dbReference type="EMBL" id="NJP46091.1"/>
    </source>
</evidence>
<dbReference type="InterPro" id="IPR036410">
    <property type="entry name" value="HSP_DnaJ_Cys-rich_dom_sf"/>
</dbReference>
<dbReference type="EMBL" id="JAATEJ010000019">
    <property type="protein sequence ID" value="NJP46091.1"/>
    <property type="molecule type" value="Genomic_DNA"/>
</dbReference>
<reference evidence="1 2" key="1">
    <citation type="submission" date="2020-03" db="EMBL/GenBank/DDBJ databases">
        <title>WGS of actinomycetes isolated from Thailand.</title>
        <authorList>
            <person name="Thawai C."/>
        </authorList>
    </citation>
    <scope>NUCLEOTIDE SEQUENCE [LARGE SCALE GENOMIC DNA]</scope>
    <source>
        <strain evidence="1 2">PRB2-1</strain>
    </source>
</reference>
<comment type="caution">
    <text evidence="1">The sequence shown here is derived from an EMBL/GenBank/DDBJ whole genome shotgun (WGS) entry which is preliminary data.</text>
</comment>
<protein>
    <submittedName>
        <fullName evidence="1">Uncharacterized protein</fullName>
    </submittedName>
</protein>
<name>A0ABX0ZU42_9ACTN</name>
<dbReference type="RefSeq" id="WP_167984948.1">
    <property type="nucleotide sequence ID" value="NZ_JAATEJ010000019.1"/>
</dbReference>
<accession>A0ABX0ZU42</accession>
<dbReference type="Proteomes" id="UP000734511">
    <property type="component" value="Unassembled WGS sequence"/>
</dbReference>
<dbReference type="SUPFAM" id="SSF57938">
    <property type="entry name" value="DnaJ/Hsp40 cysteine-rich domain"/>
    <property type="match status" value="1"/>
</dbReference>
<evidence type="ECO:0000313" key="2">
    <source>
        <dbReference type="Proteomes" id="UP000734511"/>
    </source>
</evidence>
<sequence>MEWINPARAEVIAALRQRQAAGPRAECSRCGGTGETRLPASRGGSAVVCPRCGGRRSVPAVRMFVTG</sequence>
<gene>
    <name evidence="1" type="ORF">HCN08_22175</name>
</gene>
<proteinExistence type="predicted"/>